<dbReference type="InterPro" id="IPR040921">
    <property type="entry name" value="Peptidase_S66C"/>
</dbReference>
<keyword evidence="2" id="KW-0378">Hydrolase</keyword>
<dbReference type="InterPro" id="IPR029062">
    <property type="entry name" value="Class_I_gatase-like"/>
</dbReference>
<dbReference type="Pfam" id="PF17676">
    <property type="entry name" value="Peptidase_S66C"/>
    <property type="match status" value="1"/>
</dbReference>
<feature type="active site" description="Nucleophile" evidence="3">
    <location>
        <position position="107"/>
    </location>
</feature>
<dbReference type="InterPro" id="IPR040449">
    <property type="entry name" value="Peptidase_S66_N"/>
</dbReference>
<dbReference type="InterPro" id="IPR027461">
    <property type="entry name" value="Carboxypeptidase_A_C_sf"/>
</dbReference>
<evidence type="ECO:0000256" key="3">
    <source>
        <dbReference type="PIRSR" id="PIRSR028757-1"/>
    </source>
</evidence>
<dbReference type="Pfam" id="PF02016">
    <property type="entry name" value="Peptidase_S66"/>
    <property type="match status" value="1"/>
</dbReference>
<dbReference type="GO" id="GO:0016787">
    <property type="term" value="F:hydrolase activity"/>
    <property type="evidence" value="ECO:0007669"/>
    <property type="project" value="UniProtKB-KW"/>
</dbReference>
<feature type="active site" description="Charge relay system" evidence="3">
    <location>
        <position position="206"/>
    </location>
</feature>
<dbReference type="InterPro" id="IPR003507">
    <property type="entry name" value="S66_fam"/>
</dbReference>
<comment type="caution">
    <text evidence="6">The sequence shown here is derived from an EMBL/GenBank/DDBJ whole genome shotgun (WGS) entry which is preliminary data.</text>
</comment>
<dbReference type="SUPFAM" id="SSF52317">
    <property type="entry name" value="Class I glutamine amidotransferase-like"/>
    <property type="match status" value="1"/>
</dbReference>
<name>A0A7V4U4J3_CALAY</name>
<feature type="domain" description="LD-carboxypeptidase N-terminal" evidence="4">
    <location>
        <begin position="11"/>
        <end position="127"/>
    </location>
</feature>
<reference evidence="6" key="1">
    <citation type="journal article" date="2020" name="mSystems">
        <title>Genome- and Community-Level Interaction Insights into Carbon Utilization and Element Cycling Functions of Hydrothermarchaeota in Hydrothermal Sediment.</title>
        <authorList>
            <person name="Zhou Z."/>
            <person name="Liu Y."/>
            <person name="Xu W."/>
            <person name="Pan J."/>
            <person name="Luo Z.H."/>
            <person name="Li M."/>
        </authorList>
    </citation>
    <scope>NUCLEOTIDE SEQUENCE [LARGE SCALE GENOMIC DNA]</scope>
    <source>
        <strain evidence="6">HyVt-577</strain>
    </source>
</reference>
<gene>
    <name evidence="6" type="ORF">ENK44_16285</name>
</gene>
<dbReference type="PANTHER" id="PTHR30237:SF5">
    <property type="entry name" value="CARBOXYPEPTIDASE VC_A0337-RELATED"/>
    <property type="match status" value="1"/>
</dbReference>
<dbReference type="PIRSF" id="PIRSF028757">
    <property type="entry name" value="LD-carboxypeptidase"/>
    <property type="match status" value="1"/>
</dbReference>
<feature type="active site" description="Charge relay system" evidence="3">
    <location>
        <position position="276"/>
    </location>
</feature>
<dbReference type="AlphaFoldDB" id="A0A7V4U4J3"/>
<sequence length="305" mass="33778">MLRRLPSKGTIGIFAPAYQPNQEKLARGISYLKAKGFTVVEGASLRASYGYFAGNDDLRLDDLHRLFADPQIDAIICARGGWGTLRLLDRIDYDLIQKNPKLFVGYSDITTLQLAFWTKAALPSLSGPMAAVEMGGGILPFTEQHFWDFIFNEEETYTIPLEPEEIAVWQTGQAEGPLLGGCLSLVSHQLGTPYSPDYNGAILFLEDVGEAPYKIDRYLAHLKQAGIFKQINGLILGNFIDCEEENGDASFTCEEVIRDYFAGADYPVIYNFPYGHGERKASMPVGAQAVLDTSNGWLKLKNIFA</sequence>
<dbReference type="Gene3D" id="3.40.50.10740">
    <property type="entry name" value="Class I glutamine amidotransferase-like"/>
    <property type="match status" value="1"/>
</dbReference>
<evidence type="ECO:0000256" key="2">
    <source>
        <dbReference type="ARBA" id="ARBA00022801"/>
    </source>
</evidence>
<evidence type="ECO:0000259" key="5">
    <source>
        <dbReference type="Pfam" id="PF17676"/>
    </source>
</evidence>
<proteinExistence type="inferred from homology"/>
<evidence type="ECO:0000313" key="6">
    <source>
        <dbReference type="EMBL" id="HGY57267.1"/>
    </source>
</evidence>
<comment type="similarity">
    <text evidence="1">Belongs to the peptidase S66 family.</text>
</comment>
<evidence type="ECO:0000256" key="1">
    <source>
        <dbReference type="ARBA" id="ARBA00010233"/>
    </source>
</evidence>
<organism evidence="6">
    <name type="scientific">Caldithrix abyssi</name>
    <dbReference type="NCBI Taxonomy" id="187145"/>
    <lineage>
        <taxon>Bacteria</taxon>
        <taxon>Pseudomonadati</taxon>
        <taxon>Calditrichota</taxon>
        <taxon>Calditrichia</taxon>
        <taxon>Calditrichales</taxon>
        <taxon>Calditrichaceae</taxon>
        <taxon>Caldithrix</taxon>
    </lineage>
</organism>
<dbReference type="SUPFAM" id="SSF141986">
    <property type="entry name" value="LD-carboxypeptidase A C-terminal domain-like"/>
    <property type="match status" value="1"/>
</dbReference>
<accession>A0A7V4U4J3</accession>
<protein>
    <submittedName>
        <fullName evidence="6">LD-carboxypeptidase</fullName>
    </submittedName>
</protein>
<dbReference type="InterPro" id="IPR027478">
    <property type="entry name" value="LdcA_N"/>
</dbReference>
<dbReference type="Gene3D" id="3.50.30.60">
    <property type="entry name" value="LD-carboxypeptidase A C-terminal domain-like"/>
    <property type="match status" value="1"/>
</dbReference>
<feature type="domain" description="LD-carboxypeptidase C-terminal" evidence="5">
    <location>
        <begin position="175"/>
        <end position="291"/>
    </location>
</feature>
<dbReference type="Proteomes" id="UP000885779">
    <property type="component" value="Unassembled WGS sequence"/>
</dbReference>
<dbReference type="EMBL" id="DRQG01000151">
    <property type="protein sequence ID" value="HGY57267.1"/>
    <property type="molecule type" value="Genomic_DNA"/>
</dbReference>
<dbReference type="CDD" id="cd07025">
    <property type="entry name" value="Peptidase_S66"/>
    <property type="match status" value="1"/>
</dbReference>
<evidence type="ECO:0000259" key="4">
    <source>
        <dbReference type="Pfam" id="PF02016"/>
    </source>
</evidence>
<dbReference type="PANTHER" id="PTHR30237">
    <property type="entry name" value="MURAMOYLTETRAPEPTIDE CARBOXYPEPTIDASE"/>
    <property type="match status" value="1"/>
</dbReference>